<dbReference type="Pfam" id="PF01764">
    <property type="entry name" value="Lipase_3"/>
    <property type="match status" value="1"/>
</dbReference>
<dbReference type="CDD" id="cd00519">
    <property type="entry name" value="Lipase_3"/>
    <property type="match status" value="1"/>
</dbReference>
<feature type="region of interest" description="Disordered" evidence="9">
    <location>
        <begin position="419"/>
        <end position="458"/>
    </location>
</feature>
<evidence type="ECO:0000313" key="12">
    <source>
        <dbReference type="EnsemblPlants" id="HORVU.MOREX.r3.5HG0427650.1.CDS1"/>
    </source>
</evidence>
<accession>F2D2D4</accession>
<evidence type="ECO:0000256" key="3">
    <source>
        <dbReference type="ARBA" id="ARBA00022528"/>
    </source>
</evidence>
<gene>
    <name evidence="12" type="primary">LOC123397777</name>
</gene>
<dbReference type="Gramene" id="HORVU.MOREX.r3.5HG0427650.1">
    <property type="protein sequence ID" value="HORVU.MOREX.r3.5HG0427650.1.CDS1"/>
    <property type="gene ID" value="HORVU.MOREX.r3.5HG0427650"/>
</dbReference>
<dbReference type="EnsemblPlants" id="HORVU.MOREX.r3.5HG0427650.1">
    <property type="protein sequence ID" value="HORVU.MOREX.r3.5HG0427650.1.CDS1"/>
    <property type="gene ID" value="HORVU.MOREX.r3.5HG0427650"/>
</dbReference>
<dbReference type="GO" id="GO:0009507">
    <property type="term" value="C:chloroplast"/>
    <property type="evidence" value="ECO:0007669"/>
    <property type="project" value="UniProtKB-SubCell"/>
</dbReference>
<evidence type="ECO:0000256" key="9">
    <source>
        <dbReference type="SAM" id="MobiDB-lite"/>
    </source>
</evidence>
<reference evidence="13" key="2">
    <citation type="journal article" date="2012" name="Nature">
        <title>A physical, genetic and functional sequence assembly of the barley genome.</title>
        <authorList>
            <consortium name="The International Barley Genome Sequencing Consortium"/>
            <person name="Mayer K.F."/>
            <person name="Waugh R."/>
            <person name="Brown J.W."/>
            <person name="Schulman A."/>
            <person name="Langridge P."/>
            <person name="Platzer M."/>
            <person name="Fincher G.B."/>
            <person name="Muehlbauer G.J."/>
            <person name="Sato K."/>
            <person name="Close T.J."/>
            <person name="Wise R.P."/>
            <person name="Stein N."/>
        </authorList>
    </citation>
    <scope>NUCLEOTIDE SEQUENCE [LARGE SCALE GENOMIC DNA]</scope>
    <source>
        <strain evidence="13">cv. Morex</strain>
    </source>
</reference>
<evidence type="ECO:0000256" key="2">
    <source>
        <dbReference type="ARBA" id="ARBA00010701"/>
    </source>
</evidence>
<name>F2D2D4_HORVV</name>
<feature type="compositionally biased region" description="Basic and acidic residues" evidence="9">
    <location>
        <begin position="426"/>
        <end position="440"/>
    </location>
</feature>
<dbReference type="Proteomes" id="UP000011116">
    <property type="component" value="Chromosome 5H"/>
</dbReference>
<dbReference type="EMBL" id="AK358041">
    <property type="protein sequence ID" value="BAJ89255.1"/>
    <property type="molecule type" value="mRNA"/>
</dbReference>
<dbReference type="OrthoDB" id="426718at2759"/>
<feature type="domain" description="Fungal lipase-type" evidence="10">
    <location>
        <begin position="169"/>
        <end position="317"/>
    </location>
</feature>
<dbReference type="GO" id="GO:0016042">
    <property type="term" value="P:lipid catabolic process"/>
    <property type="evidence" value="ECO:0007669"/>
    <property type="project" value="UniProtKB-KW"/>
</dbReference>
<keyword evidence="3" id="KW-0150">Chloroplast</keyword>
<dbReference type="SMR" id="F2D2D4"/>
<evidence type="ECO:0000256" key="7">
    <source>
        <dbReference type="ARBA" id="ARBA00022963"/>
    </source>
</evidence>
<dbReference type="AlphaFoldDB" id="F2D2D4"/>
<keyword evidence="4" id="KW-0934">Plastid</keyword>
<dbReference type="PANTHER" id="PTHR31403:SF11">
    <property type="entry name" value="OS12G0614500 PROTEIN"/>
    <property type="match status" value="1"/>
</dbReference>
<comment type="subcellular location">
    <subcellularLocation>
        <location evidence="1">Plastid</location>
        <location evidence="1">Chloroplast</location>
    </subcellularLocation>
</comment>
<dbReference type="PANTHER" id="PTHR31403">
    <property type="entry name" value="PHOSPHOLIPASE A1-IBETA2, CHLOROPLASTIC"/>
    <property type="match status" value="1"/>
</dbReference>
<reference evidence="12" key="3">
    <citation type="submission" date="2020-10" db="EMBL/GenBank/DDBJ databases">
        <authorList>
            <person name="Scholz U."/>
            <person name="Mascher M."/>
            <person name="Fiebig A."/>
        </authorList>
    </citation>
    <scope>NUCLEOTIDE SEQUENCE [LARGE SCALE GENOMIC DNA]</scope>
    <source>
        <strain evidence="12">cv. Morex</strain>
    </source>
</reference>
<dbReference type="GO" id="GO:0004620">
    <property type="term" value="F:phospholipase activity"/>
    <property type="evidence" value="ECO:0000318"/>
    <property type="project" value="GO_Central"/>
</dbReference>
<dbReference type="KEGG" id="hvg:123397777"/>
<evidence type="ECO:0000256" key="8">
    <source>
        <dbReference type="ARBA" id="ARBA00023098"/>
    </source>
</evidence>
<proteinExistence type="evidence at transcript level"/>
<comment type="similarity">
    <text evidence="2">Belongs to the AB hydrolase superfamily. Lipase family.</text>
</comment>
<evidence type="ECO:0000256" key="1">
    <source>
        <dbReference type="ARBA" id="ARBA00004229"/>
    </source>
</evidence>
<evidence type="ECO:0000313" key="13">
    <source>
        <dbReference type="Proteomes" id="UP000011116"/>
    </source>
</evidence>
<keyword evidence="5" id="KW-0378">Hydrolase</keyword>
<sequence>MSMAGGRLPAVFKRLLQFTGISVAIAVAVKPLTTSSLPPPVDPHAKAKLARGDGWDAALLEPLNAGLRGEILRYGDLAQATYDAFDNRYWSRNCGTCLHGLRRMLPALGLAGHGYVATAFIYATCDVDIPRWLMARLHADAWDDHANWAGYVAVAGAEEASRVGHRDVVVVWRGTMAAEEWFMNLRTSFVPFDTAAGDGAMVAEGFHTLYTSSNAGDSYGARSARDQVADELKRLVEHFGKRGEEVRVTFTGHSLGGALALLSARDAAAAHPGVPVRAVTFSAPRVGNRAFSDGLTSRNVSVLRVVVMTDLVPLLPRTALEASVAGVVGGLWALAGLRQASAYVHVGHELALNVSKSPHIKDSPDRVGSHNLELCLHLLDGHETAAGAFRQDGAPRRDVALVNKRSAMLHDKEGIPEEWSQMANKGLERDGSGRLVVPERELDDMPMADDVLPVSELD</sequence>
<dbReference type="GeneID" id="123397777"/>
<keyword evidence="7" id="KW-0442">Lipid degradation</keyword>
<evidence type="ECO:0000256" key="6">
    <source>
        <dbReference type="ARBA" id="ARBA00022946"/>
    </source>
</evidence>
<dbReference type="SUPFAM" id="SSF53474">
    <property type="entry name" value="alpha/beta-Hydrolases"/>
    <property type="match status" value="1"/>
</dbReference>
<keyword evidence="13" id="KW-1185">Reference proteome</keyword>
<evidence type="ECO:0000313" key="11">
    <source>
        <dbReference type="EMBL" id="BAJ89255.1"/>
    </source>
</evidence>
<keyword evidence="6" id="KW-0809">Transit peptide</keyword>
<evidence type="ECO:0000259" key="10">
    <source>
        <dbReference type="Pfam" id="PF01764"/>
    </source>
</evidence>
<reference evidence="12" key="4">
    <citation type="submission" date="2022-01" db="UniProtKB">
        <authorList>
            <consortium name="EnsemblPlants"/>
        </authorList>
    </citation>
    <scope>IDENTIFICATION</scope>
    <source>
        <strain evidence="12">subsp. vulgare</strain>
    </source>
</reference>
<dbReference type="Gene3D" id="3.40.50.1820">
    <property type="entry name" value="alpha/beta hydrolase"/>
    <property type="match status" value="1"/>
</dbReference>
<dbReference type="RefSeq" id="XP_044948243.1">
    <property type="nucleotide sequence ID" value="XM_045092308.1"/>
</dbReference>
<keyword evidence="8" id="KW-0443">Lipid metabolism</keyword>
<organism evidence="11">
    <name type="scientific">Hordeum vulgare subsp. vulgare</name>
    <name type="common">Domesticated barley</name>
    <dbReference type="NCBI Taxonomy" id="112509"/>
    <lineage>
        <taxon>Eukaryota</taxon>
        <taxon>Viridiplantae</taxon>
        <taxon>Streptophyta</taxon>
        <taxon>Embryophyta</taxon>
        <taxon>Tracheophyta</taxon>
        <taxon>Spermatophyta</taxon>
        <taxon>Magnoliopsida</taxon>
        <taxon>Liliopsida</taxon>
        <taxon>Poales</taxon>
        <taxon>Poaceae</taxon>
        <taxon>BOP clade</taxon>
        <taxon>Pooideae</taxon>
        <taxon>Triticodae</taxon>
        <taxon>Triticeae</taxon>
        <taxon>Hordeinae</taxon>
        <taxon>Hordeum</taxon>
    </lineage>
</organism>
<evidence type="ECO:0000256" key="4">
    <source>
        <dbReference type="ARBA" id="ARBA00022640"/>
    </source>
</evidence>
<evidence type="ECO:0000256" key="5">
    <source>
        <dbReference type="ARBA" id="ARBA00022801"/>
    </source>
</evidence>
<protein>
    <submittedName>
        <fullName evidence="11">Predicted protein</fullName>
    </submittedName>
</protein>
<dbReference type="InterPro" id="IPR002921">
    <property type="entry name" value="Fungal_lipase-type"/>
</dbReference>
<reference evidence="11" key="1">
    <citation type="journal article" date="2011" name="Plant Physiol.">
        <title>Comprehensive sequence analysis of 24,783 barley full-length cDNAs derived from 12 clone libraries.</title>
        <authorList>
            <person name="Matsumoto T."/>
            <person name="Tanaka T."/>
            <person name="Sakai H."/>
            <person name="Amano N."/>
            <person name="Kanamori H."/>
            <person name="Kurita K."/>
            <person name="Kikuta A."/>
            <person name="Kamiya K."/>
            <person name="Yamamoto M."/>
            <person name="Ikawa H."/>
            <person name="Fujii N."/>
            <person name="Hori K."/>
            <person name="Itoh T."/>
            <person name="Sato K."/>
        </authorList>
    </citation>
    <scope>NUCLEOTIDE SEQUENCE</scope>
    <source>
        <tissue evidence="11">Leaf</tissue>
    </source>
</reference>
<dbReference type="InterPro" id="IPR029058">
    <property type="entry name" value="AB_hydrolase_fold"/>
</dbReference>